<dbReference type="InterPro" id="IPR029063">
    <property type="entry name" value="SAM-dependent_MTases_sf"/>
</dbReference>
<dbReference type="InterPro" id="IPR035246">
    <property type="entry name" value="Spermidine_synt_N"/>
</dbReference>
<dbReference type="SUPFAM" id="SSF53335">
    <property type="entry name" value="S-adenosyl-L-methionine-dependent methyltransferases"/>
    <property type="match status" value="1"/>
</dbReference>
<gene>
    <name evidence="3" type="ORF">CTOB1V02_LOCUS4878</name>
</gene>
<dbReference type="Pfam" id="PF01564">
    <property type="entry name" value="Spermine_synth"/>
    <property type="match status" value="1"/>
</dbReference>
<comment type="similarity">
    <text evidence="1">Belongs to the spermidine/spermine synthase family.</text>
</comment>
<dbReference type="Gene3D" id="3.40.50.150">
    <property type="entry name" value="Vaccinia Virus protein VP39"/>
    <property type="match status" value="1"/>
</dbReference>
<accession>A0A7R8ZPN6</accession>
<name>A0A7R8ZPN6_9CRUS</name>
<dbReference type="PANTHER" id="PTHR46315:SF1">
    <property type="entry name" value="SPERMINE SYNTHASE"/>
    <property type="match status" value="1"/>
</dbReference>
<dbReference type="Gene3D" id="2.30.140.10">
    <property type="entry name" value="Spermidine synthase, tetramerisation domain"/>
    <property type="match status" value="1"/>
</dbReference>
<reference evidence="3" key="1">
    <citation type="submission" date="2020-11" db="EMBL/GenBank/DDBJ databases">
        <authorList>
            <person name="Tran Van P."/>
        </authorList>
    </citation>
    <scope>NUCLEOTIDE SEQUENCE</scope>
</reference>
<dbReference type="InterPro" id="IPR037163">
    <property type="entry name" value="Spermidine_synt_N_sf"/>
</dbReference>
<evidence type="ECO:0000256" key="1">
    <source>
        <dbReference type="ARBA" id="ARBA00007867"/>
    </source>
</evidence>
<dbReference type="FunFam" id="3.40.50.150:FF:000197">
    <property type="entry name" value="spermine synthase isoform X2"/>
    <property type="match status" value="1"/>
</dbReference>
<keyword evidence="2" id="KW-0808">Transferase</keyword>
<proteinExistence type="inferred from homology"/>
<dbReference type="InterPro" id="IPR015576">
    <property type="entry name" value="Spermine_synthase_animal"/>
</dbReference>
<dbReference type="PROSITE" id="PS51006">
    <property type="entry name" value="PABS_2"/>
    <property type="match status" value="1"/>
</dbReference>
<dbReference type="Pfam" id="PF17284">
    <property type="entry name" value="Spermine_synt_N"/>
    <property type="match status" value="1"/>
</dbReference>
<evidence type="ECO:0000313" key="3">
    <source>
        <dbReference type="EMBL" id="CAD7226967.1"/>
    </source>
</evidence>
<dbReference type="EMBL" id="OB660990">
    <property type="protein sequence ID" value="CAD7226967.1"/>
    <property type="molecule type" value="Genomic_DNA"/>
</dbReference>
<organism evidence="3">
    <name type="scientific">Cyprideis torosa</name>
    <dbReference type="NCBI Taxonomy" id="163714"/>
    <lineage>
        <taxon>Eukaryota</taxon>
        <taxon>Metazoa</taxon>
        <taxon>Ecdysozoa</taxon>
        <taxon>Arthropoda</taxon>
        <taxon>Crustacea</taxon>
        <taxon>Oligostraca</taxon>
        <taxon>Ostracoda</taxon>
        <taxon>Podocopa</taxon>
        <taxon>Podocopida</taxon>
        <taxon>Cytherocopina</taxon>
        <taxon>Cytheroidea</taxon>
        <taxon>Cytherideidae</taxon>
        <taxon>Cyprideis</taxon>
    </lineage>
</organism>
<dbReference type="InterPro" id="IPR030373">
    <property type="entry name" value="PABS_CS"/>
</dbReference>
<dbReference type="CDD" id="cd02440">
    <property type="entry name" value="AdoMet_MTases"/>
    <property type="match status" value="1"/>
</dbReference>
<dbReference type="OrthoDB" id="5953636at2759"/>
<dbReference type="InterPro" id="IPR030374">
    <property type="entry name" value="PABS"/>
</dbReference>
<protein>
    <submittedName>
        <fullName evidence="3">Uncharacterized protein</fullName>
    </submittedName>
</protein>
<dbReference type="GO" id="GO:0016768">
    <property type="term" value="F:spermine synthase activity"/>
    <property type="evidence" value="ECO:0007669"/>
    <property type="project" value="InterPro"/>
</dbReference>
<dbReference type="PANTHER" id="PTHR46315">
    <property type="entry name" value="SPERMINE SYNTHASE"/>
    <property type="match status" value="1"/>
</dbReference>
<evidence type="ECO:0000256" key="2">
    <source>
        <dbReference type="ARBA" id="ARBA00022679"/>
    </source>
</evidence>
<sequence length="436" mass="49907">MAVKTFLLDFKLDPKECETDEQCLSLLRSVEQELTDWELECSFQTATSDGGFFELLSGPSGLTCTLRLYKAKGFLTLTFERPETGTSRLVCDQTLMELVSRVKKRVSAIDGLHLQPIKRFSDVNPYYGTSGLTCTLRLYKAKGFLTLTFERPETGTSRLVCDQTLMELVSRVKKRVSAIDGLHLQPIKRFSDVNPYYGTSDERILEYDFDKELFSMRTPFQMVQILHSANYGNTLILDDFINLSEADLVYTQTLMRLGKECYADKEILILGGGDGALLHELLKEKPKFVTMVDIDEVVMQQCRIHMRSVCGDVLDNYETENYKIIVGDAIAKMQDYIKEGKTFDYVFGDLTDIPVSATPVGELWDFFRRILGLGIKCLRPDGKYLMHGNGKSSSHSLAMFEKQLELLEPKVKWEKWEEHIPSFRECWVFYQIQLAS</sequence>
<dbReference type="PROSITE" id="PS01330">
    <property type="entry name" value="PABS_1"/>
    <property type="match status" value="1"/>
</dbReference>
<dbReference type="AlphaFoldDB" id="A0A7R8ZPN6"/>
<dbReference type="GO" id="GO:0006597">
    <property type="term" value="P:spermine biosynthetic process"/>
    <property type="evidence" value="ECO:0007669"/>
    <property type="project" value="InterPro"/>
</dbReference>